<evidence type="ECO:0000256" key="2">
    <source>
        <dbReference type="ARBA" id="ARBA00012400"/>
    </source>
</evidence>
<sequence length="213" mass="24902">MLPVLLSFEGKKIAIFGCGEVGKRRAKKILKNGGIVDIYSKEFDEEILKLKENNKNLKLIKIDINKLSDDDLKNIISNYDFIVSAINDEINKRIVKISKELNKFVNSSTNVEGVNFIIPAYTEVDEVIFSIYTKGKSPLIAKNIRIFVENYLKSKDIDLIANIREFLKENYPNQKDRKKILKMIFEDERFREELKNLIKKWEREKNDNIKGRL</sequence>
<evidence type="ECO:0000313" key="8">
    <source>
        <dbReference type="EMBL" id="CAB3287334.1"/>
    </source>
</evidence>
<keyword evidence="5" id="KW-0627">Porphyrin biosynthesis</keyword>
<evidence type="ECO:0000256" key="1">
    <source>
        <dbReference type="ARBA" id="ARBA00005010"/>
    </source>
</evidence>
<comment type="catalytic activity">
    <reaction evidence="6">
        <text>precorrin-2 + NAD(+) = sirohydrochlorin + NADH + 2 H(+)</text>
        <dbReference type="Rhea" id="RHEA:15613"/>
        <dbReference type="ChEBI" id="CHEBI:15378"/>
        <dbReference type="ChEBI" id="CHEBI:57540"/>
        <dbReference type="ChEBI" id="CHEBI:57945"/>
        <dbReference type="ChEBI" id="CHEBI:58351"/>
        <dbReference type="ChEBI" id="CHEBI:58827"/>
        <dbReference type="EC" id="1.3.1.76"/>
    </reaction>
</comment>
<dbReference type="Proteomes" id="UP000679213">
    <property type="component" value="Chromosome I"/>
</dbReference>
<evidence type="ECO:0000256" key="3">
    <source>
        <dbReference type="ARBA" id="ARBA00023002"/>
    </source>
</evidence>
<keyword evidence="7" id="KW-0175">Coiled coil</keyword>
<proteinExistence type="predicted"/>
<dbReference type="SUPFAM" id="SSF51735">
    <property type="entry name" value="NAD(P)-binding Rossmann-fold domains"/>
    <property type="match status" value="1"/>
</dbReference>
<protein>
    <recommendedName>
        <fullName evidence="2">precorrin-2 dehydrogenase</fullName>
        <ecNumber evidence="2">1.3.1.76</ecNumber>
    </recommendedName>
</protein>
<dbReference type="PANTHER" id="PTHR35330">
    <property type="entry name" value="SIROHEME BIOSYNTHESIS PROTEIN MET8"/>
    <property type="match status" value="1"/>
</dbReference>
<dbReference type="GO" id="GO:0043115">
    <property type="term" value="F:precorrin-2 dehydrogenase activity"/>
    <property type="evidence" value="ECO:0007669"/>
    <property type="project" value="UniProtKB-EC"/>
</dbReference>
<dbReference type="SUPFAM" id="SSF75615">
    <property type="entry name" value="Siroheme synthase middle domains-like"/>
    <property type="match status" value="1"/>
</dbReference>
<reference evidence="8 9" key="1">
    <citation type="submission" date="2020-04" db="EMBL/GenBank/DDBJ databases">
        <authorList>
            <consortium name="Genoscope - CEA"/>
            <person name="William W."/>
        </authorList>
    </citation>
    <scope>NUCLEOTIDE SEQUENCE [LARGE SCALE GENOMIC DNA]</scope>
    <source>
        <strain evidence="8 9">SG7</strain>
    </source>
</reference>
<dbReference type="Pfam" id="PF13241">
    <property type="entry name" value="NAD_binding_7"/>
    <property type="match status" value="1"/>
</dbReference>
<feature type="coiled-coil region" evidence="7">
    <location>
        <begin position="40"/>
        <end position="70"/>
    </location>
</feature>
<evidence type="ECO:0000313" key="9">
    <source>
        <dbReference type="Proteomes" id="UP000679213"/>
    </source>
</evidence>
<comment type="pathway">
    <text evidence="1">Porphyrin-containing compound metabolism; siroheme biosynthesis; sirohydrochlorin from precorrin-2: step 1/1.</text>
</comment>
<keyword evidence="9" id="KW-1185">Reference proteome</keyword>
<dbReference type="Gene3D" id="3.40.50.720">
    <property type="entry name" value="NAD(P)-binding Rossmann-like Domain"/>
    <property type="match status" value="1"/>
</dbReference>
<evidence type="ECO:0000256" key="5">
    <source>
        <dbReference type="ARBA" id="ARBA00023244"/>
    </source>
</evidence>
<evidence type="ECO:0000256" key="6">
    <source>
        <dbReference type="ARBA" id="ARBA00047561"/>
    </source>
</evidence>
<keyword evidence="4" id="KW-0520">NAD</keyword>
<dbReference type="InterPro" id="IPR028161">
    <property type="entry name" value="Met8-like"/>
</dbReference>
<dbReference type="AlphaFoldDB" id="A0A8D6PWQ0"/>
<dbReference type="GeneID" id="65882959"/>
<dbReference type="UniPathway" id="UPA00262">
    <property type="reaction ID" value="UER00222"/>
</dbReference>
<evidence type="ECO:0000256" key="4">
    <source>
        <dbReference type="ARBA" id="ARBA00023027"/>
    </source>
</evidence>
<dbReference type="EMBL" id="LR792632">
    <property type="protein sequence ID" value="CAB3287334.1"/>
    <property type="molecule type" value="Genomic_DNA"/>
</dbReference>
<organism evidence="8 9">
    <name type="scientific">Methanocaldococcus lauensis</name>
    <dbReference type="NCBI Taxonomy" id="2546128"/>
    <lineage>
        <taxon>Archaea</taxon>
        <taxon>Methanobacteriati</taxon>
        <taxon>Methanobacteriota</taxon>
        <taxon>Methanomada group</taxon>
        <taxon>Methanococci</taxon>
        <taxon>Methanococcales</taxon>
        <taxon>Methanocaldococcaceae</taxon>
        <taxon>Methanocaldococcus</taxon>
    </lineage>
</organism>
<evidence type="ECO:0000256" key="7">
    <source>
        <dbReference type="SAM" id="Coils"/>
    </source>
</evidence>
<keyword evidence="3 8" id="KW-0560">Oxidoreductase</keyword>
<dbReference type="InterPro" id="IPR006367">
    <property type="entry name" value="Sirohaem_synthase_N"/>
</dbReference>
<dbReference type="GO" id="GO:0019354">
    <property type="term" value="P:siroheme biosynthetic process"/>
    <property type="evidence" value="ECO:0007669"/>
    <property type="project" value="UniProtKB-UniPathway"/>
</dbReference>
<dbReference type="GO" id="GO:0004325">
    <property type="term" value="F:ferrochelatase activity"/>
    <property type="evidence" value="ECO:0007669"/>
    <property type="project" value="InterPro"/>
</dbReference>
<name>A0A8D6PWQ0_9EURY</name>
<gene>
    <name evidence="8" type="ORF">MLAUSG7_0151</name>
</gene>
<dbReference type="InterPro" id="IPR036291">
    <property type="entry name" value="NAD(P)-bd_dom_sf"/>
</dbReference>
<accession>A0A8D6PWQ0</accession>
<dbReference type="RefSeq" id="WP_214400083.1">
    <property type="nucleotide sequence ID" value="NZ_LR792632.1"/>
</dbReference>
<dbReference type="KEGG" id="mesg:MLAUSG7_0151"/>
<dbReference type="EC" id="1.3.1.76" evidence="2"/>
<dbReference type="NCBIfam" id="TIGR01470">
    <property type="entry name" value="cysG_Nterm"/>
    <property type="match status" value="1"/>
</dbReference>
<dbReference type="PANTHER" id="PTHR35330:SF1">
    <property type="entry name" value="SIROHEME BIOSYNTHESIS PROTEIN MET8"/>
    <property type="match status" value="1"/>
</dbReference>